<evidence type="ECO:0000259" key="3">
    <source>
        <dbReference type="Pfam" id="PF26581"/>
    </source>
</evidence>
<proteinExistence type="predicted"/>
<feature type="transmembrane region" description="Helical" evidence="2">
    <location>
        <begin position="652"/>
        <end position="670"/>
    </location>
</feature>
<name>A0AAV8UA11_9ROSI</name>
<sequence length="676" mass="77030">MTAEAVHDSSVFLDGVETGDAESSKLDLVVEVSSNGDMKRELGAAGDFLTRLELDLDCISEKLVNLNVLTMHVATKENDLDTFMLDRECMPADSVKALEFDLLSAVLDSEVTEVDDFLKNLQTDISGVGGILHSYSEYGEVFVEMEEKLRESVESMKQSFEQVSEIREQSDKFQRILSCLSREENRNGTRGPNFLGDGQNSDTKINMHTVDQQRHILRMLEKSLARDIDLEKKLTESKQIEEELRCRLISAEQEVFFTEEEALDVCERCFEAENVSEVLMGISKEQLSRLQIIQFNLNGAIQREEELKSKLKRSVEKLEAKENALQKFNSSSSRLNDFLIAQADNLKASLTEAENRLIITNSEVFTLREKINLLENQLKDYEFKLFNGNQEHDIIHPEYEEMENMIEDLREKLLKTEGREENAKAKCKLLEETNMELNEELGTLKGTTEKIDLLERQLKESDIKLQHAVVSVEASQEHQSMLNYTIKDMENLIEDLKSKVLKAESRADNAEAKCLSLSESNAKLSEKLGFFRGRLECIEASFSQAEEKKMETARDIGFQTKIITDLVMRLTVERERLQKQMSALALENRTLVVKLQQPQKDLLFSENEFKQKSDIGPEKKVPASESKEEAADSVSNLETVRRIDAGQLSFKHVFIALLILLISAVAYTFLSEDRPL</sequence>
<dbReference type="EMBL" id="JAIWQS010000001">
    <property type="protein sequence ID" value="KAJ8775175.1"/>
    <property type="molecule type" value="Genomic_DNA"/>
</dbReference>
<evidence type="ECO:0000313" key="5">
    <source>
        <dbReference type="Proteomes" id="UP001159364"/>
    </source>
</evidence>
<feature type="coiled-coil region" evidence="1">
    <location>
        <begin position="301"/>
        <end position="527"/>
    </location>
</feature>
<dbReference type="InterPro" id="IPR058610">
    <property type="entry name" value="WIT1_2_N"/>
</dbReference>
<keyword evidence="2" id="KW-0812">Transmembrane</keyword>
<comment type="caution">
    <text evidence="4">The sequence shown here is derived from an EMBL/GenBank/DDBJ whole genome shotgun (WGS) entry which is preliminary data.</text>
</comment>
<evidence type="ECO:0000256" key="1">
    <source>
        <dbReference type="SAM" id="Coils"/>
    </source>
</evidence>
<keyword evidence="1" id="KW-0175">Coiled coil</keyword>
<organism evidence="4 5">
    <name type="scientific">Erythroxylum novogranatense</name>
    <dbReference type="NCBI Taxonomy" id="1862640"/>
    <lineage>
        <taxon>Eukaryota</taxon>
        <taxon>Viridiplantae</taxon>
        <taxon>Streptophyta</taxon>
        <taxon>Embryophyta</taxon>
        <taxon>Tracheophyta</taxon>
        <taxon>Spermatophyta</taxon>
        <taxon>Magnoliopsida</taxon>
        <taxon>eudicotyledons</taxon>
        <taxon>Gunneridae</taxon>
        <taxon>Pentapetalae</taxon>
        <taxon>rosids</taxon>
        <taxon>fabids</taxon>
        <taxon>Malpighiales</taxon>
        <taxon>Erythroxylaceae</taxon>
        <taxon>Erythroxylum</taxon>
    </lineage>
</organism>
<dbReference type="Proteomes" id="UP001159364">
    <property type="component" value="Linkage Group LG01"/>
</dbReference>
<dbReference type="SUPFAM" id="SSF57997">
    <property type="entry name" value="Tropomyosin"/>
    <property type="match status" value="1"/>
</dbReference>
<dbReference type="PANTHER" id="PTHR35705:SF1">
    <property type="entry name" value="WPP DOMAIN-INTERACTING TAIL-ANCHORED PROTEIN 1"/>
    <property type="match status" value="1"/>
</dbReference>
<evidence type="ECO:0000256" key="2">
    <source>
        <dbReference type="SAM" id="Phobius"/>
    </source>
</evidence>
<accession>A0AAV8UA11</accession>
<evidence type="ECO:0000313" key="4">
    <source>
        <dbReference type="EMBL" id="KAJ8775175.1"/>
    </source>
</evidence>
<feature type="domain" description="WIT1/2 N-terminal helical bundle" evidence="3">
    <location>
        <begin position="43"/>
        <end position="179"/>
    </location>
</feature>
<dbReference type="Pfam" id="PF26581">
    <property type="entry name" value="WIT1_2_N"/>
    <property type="match status" value="1"/>
</dbReference>
<protein>
    <recommendedName>
        <fullName evidence="3">WIT1/2 N-terminal helical bundle domain-containing protein</fullName>
    </recommendedName>
</protein>
<keyword evidence="2" id="KW-1133">Transmembrane helix</keyword>
<reference evidence="4 5" key="1">
    <citation type="submission" date="2021-09" db="EMBL/GenBank/DDBJ databases">
        <title>Genomic insights and catalytic innovation underlie evolution of tropane alkaloids biosynthesis.</title>
        <authorList>
            <person name="Wang Y.-J."/>
            <person name="Tian T."/>
            <person name="Huang J.-P."/>
            <person name="Huang S.-X."/>
        </authorList>
    </citation>
    <scope>NUCLEOTIDE SEQUENCE [LARGE SCALE GENOMIC DNA]</scope>
    <source>
        <strain evidence="4">KIB-2018</strain>
        <tissue evidence="4">Leaf</tissue>
    </source>
</reference>
<gene>
    <name evidence="4" type="ORF">K2173_020179</name>
</gene>
<dbReference type="AlphaFoldDB" id="A0AAV8UA11"/>
<dbReference type="InterPro" id="IPR039976">
    <property type="entry name" value="WIT1/WIT2"/>
</dbReference>
<dbReference type="PANTHER" id="PTHR35705">
    <property type="entry name" value="WPP DOMAIN-INTERACTING TAIL-ANCHORED PROTEIN 1"/>
    <property type="match status" value="1"/>
</dbReference>
<keyword evidence="5" id="KW-1185">Reference proteome</keyword>
<keyword evidence="2" id="KW-0472">Membrane</keyword>